<evidence type="ECO:0000256" key="1">
    <source>
        <dbReference type="ARBA" id="ARBA00022555"/>
    </source>
</evidence>
<evidence type="ECO:0000256" key="3">
    <source>
        <dbReference type="PROSITE-ProRule" id="PRU00209"/>
    </source>
</evidence>
<dbReference type="EMBL" id="VBAN01000205">
    <property type="protein sequence ID" value="TMI81509.1"/>
    <property type="molecule type" value="Genomic_DNA"/>
</dbReference>
<gene>
    <name evidence="5" type="ORF">E6H03_06895</name>
</gene>
<dbReference type="PROSITE" id="PS50886">
    <property type="entry name" value="TRBD"/>
    <property type="match status" value="1"/>
</dbReference>
<dbReference type="CDD" id="cd02798">
    <property type="entry name" value="tRNA_bind_CsaA"/>
    <property type="match status" value="1"/>
</dbReference>
<dbReference type="AlphaFoldDB" id="A0A537JD96"/>
<dbReference type="NCBIfam" id="TIGR02222">
    <property type="entry name" value="chap_CsaA"/>
    <property type="match status" value="1"/>
</dbReference>
<dbReference type="Proteomes" id="UP000318093">
    <property type="component" value="Unassembled WGS sequence"/>
</dbReference>
<keyword evidence="2 3" id="KW-0694">RNA-binding</keyword>
<dbReference type="GO" id="GO:0000049">
    <property type="term" value="F:tRNA binding"/>
    <property type="evidence" value="ECO:0007669"/>
    <property type="project" value="UniProtKB-UniRule"/>
</dbReference>
<protein>
    <submittedName>
        <fullName evidence="5">tRNA-binding protein</fullName>
    </submittedName>
</protein>
<keyword evidence="1 3" id="KW-0820">tRNA-binding</keyword>
<reference evidence="5 6" key="1">
    <citation type="journal article" date="2019" name="Nat. Microbiol.">
        <title>Mediterranean grassland soil C-N compound turnover is dependent on rainfall and depth, and is mediated by genomically divergent microorganisms.</title>
        <authorList>
            <person name="Diamond S."/>
            <person name="Andeer P.F."/>
            <person name="Li Z."/>
            <person name="Crits-Christoph A."/>
            <person name="Burstein D."/>
            <person name="Anantharaman K."/>
            <person name="Lane K.R."/>
            <person name="Thomas B.C."/>
            <person name="Pan C."/>
            <person name="Northen T.R."/>
            <person name="Banfield J.F."/>
        </authorList>
    </citation>
    <scope>NUCLEOTIDE SEQUENCE [LARGE SCALE GENOMIC DNA]</scope>
    <source>
        <strain evidence="5">NP_6</strain>
    </source>
</reference>
<dbReference type="PANTHER" id="PTHR11586:SF37">
    <property type="entry name" value="TRNA-BINDING DOMAIN-CONTAINING PROTEIN"/>
    <property type="match status" value="1"/>
</dbReference>
<accession>A0A537JD96</accession>
<sequence>MEPLAAFHVLDLRVGHIVRAEPNDKARKPAYKLWIDFGPAGIKTSSAQLTDLYRVEELIGRQVIAAMNLGERSVAGFTSQVLVLGVPDDAGRVVLLATERTVPAGGRVF</sequence>
<dbReference type="FunFam" id="2.40.50.140:FF:000165">
    <property type="entry name" value="Chaperone CsaA"/>
    <property type="match status" value="1"/>
</dbReference>
<name>A0A537JD96_9BACT</name>
<dbReference type="NCBIfam" id="NF007495">
    <property type="entry name" value="PRK10089.1-4"/>
    <property type="match status" value="1"/>
</dbReference>
<dbReference type="SUPFAM" id="SSF50249">
    <property type="entry name" value="Nucleic acid-binding proteins"/>
    <property type="match status" value="1"/>
</dbReference>
<dbReference type="Pfam" id="PF01588">
    <property type="entry name" value="tRNA_bind"/>
    <property type="match status" value="1"/>
</dbReference>
<dbReference type="InterPro" id="IPR008231">
    <property type="entry name" value="CsaA"/>
</dbReference>
<dbReference type="InterPro" id="IPR002547">
    <property type="entry name" value="tRNA-bd_dom"/>
</dbReference>
<evidence type="ECO:0000313" key="6">
    <source>
        <dbReference type="Proteomes" id="UP000318093"/>
    </source>
</evidence>
<dbReference type="NCBIfam" id="NF007494">
    <property type="entry name" value="PRK10089.1-3"/>
    <property type="match status" value="1"/>
</dbReference>
<proteinExistence type="predicted"/>
<feature type="domain" description="TRNA-binding" evidence="4">
    <location>
        <begin position="6"/>
        <end position="109"/>
    </location>
</feature>
<evidence type="ECO:0000259" key="4">
    <source>
        <dbReference type="PROSITE" id="PS50886"/>
    </source>
</evidence>
<dbReference type="InterPro" id="IPR051270">
    <property type="entry name" value="Tyrosine-tRNA_ligase_regulator"/>
</dbReference>
<comment type="caution">
    <text evidence="5">The sequence shown here is derived from an EMBL/GenBank/DDBJ whole genome shotgun (WGS) entry which is preliminary data.</text>
</comment>
<dbReference type="InterPro" id="IPR012340">
    <property type="entry name" value="NA-bd_OB-fold"/>
</dbReference>
<organism evidence="5 6">
    <name type="scientific">Candidatus Segetimicrobium genomatis</name>
    <dbReference type="NCBI Taxonomy" id="2569760"/>
    <lineage>
        <taxon>Bacteria</taxon>
        <taxon>Bacillati</taxon>
        <taxon>Candidatus Sysuimicrobiota</taxon>
        <taxon>Candidatus Sysuimicrobiia</taxon>
        <taxon>Candidatus Sysuimicrobiales</taxon>
        <taxon>Candidatus Segetimicrobiaceae</taxon>
        <taxon>Candidatus Segetimicrobium</taxon>
    </lineage>
</organism>
<dbReference type="PANTHER" id="PTHR11586">
    <property type="entry name" value="TRNA-AMINOACYLATION COFACTOR ARC1 FAMILY MEMBER"/>
    <property type="match status" value="1"/>
</dbReference>
<evidence type="ECO:0000256" key="2">
    <source>
        <dbReference type="ARBA" id="ARBA00022884"/>
    </source>
</evidence>
<evidence type="ECO:0000313" key="5">
    <source>
        <dbReference type="EMBL" id="TMI81509.1"/>
    </source>
</evidence>
<dbReference type="Gene3D" id="2.40.50.140">
    <property type="entry name" value="Nucleic acid-binding proteins"/>
    <property type="match status" value="1"/>
</dbReference>